<gene>
    <name evidence="3" type="ORF">AWR27_14550</name>
</gene>
<evidence type="ECO:0000313" key="4">
    <source>
        <dbReference type="Proteomes" id="UP000187941"/>
    </source>
</evidence>
<dbReference type="Pfam" id="PF13568">
    <property type="entry name" value="OMP_b-brl_2"/>
    <property type="match status" value="1"/>
</dbReference>
<dbReference type="InterPro" id="IPR025665">
    <property type="entry name" value="Beta-barrel_OMP_2"/>
</dbReference>
<organism evidence="3 4">
    <name type="scientific">Spirosoma montaniterrae</name>
    <dbReference type="NCBI Taxonomy" id="1178516"/>
    <lineage>
        <taxon>Bacteria</taxon>
        <taxon>Pseudomonadati</taxon>
        <taxon>Bacteroidota</taxon>
        <taxon>Cytophagia</taxon>
        <taxon>Cytophagales</taxon>
        <taxon>Cytophagaceae</taxon>
        <taxon>Spirosoma</taxon>
    </lineage>
</organism>
<dbReference type="OrthoDB" id="891525at2"/>
<dbReference type="EMBL" id="CP014263">
    <property type="protein sequence ID" value="AQG80435.1"/>
    <property type="molecule type" value="Genomic_DNA"/>
</dbReference>
<sequence>MNTVKHLLTSAFIAASATAFAQTTVTITTQTDSTVTTVRKPARSFDRVVNDFSIYLGINAFGAGMPTGYDFRPIGSRFVALAWHKRIPLGTSGSTKFRLITGPEVAWNNFMFEGNNRLIEQNNQLIVEAAPNELRKSKVVTTQLNLPLMLNIKFRSRFTLNAGAYAGMRLDSYTSVKPVGGSTVRTHGAFNLNPIRWGLTTELGFRGEGKLFVRYEPNSPFRSGEGPNASVWAVGVKL</sequence>
<dbReference type="Proteomes" id="UP000187941">
    <property type="component" value="Chromosome"/>
</dbReference>
<evidence type="ECO:0000256" key="1">
    <source>
        <dbReference type="SAM" id="SignalP"/>
    </source>
</evidence>
<keyword evidence="4" id="KW-1185">Reference proteome</keyword>
<proteinExistence type="predicted"/>
<dbReference type="STRING" id="1178516.AWR27_14550"/>
<evidence type="ECO:0000313" key="3">
    <source>
        <dbReference type="EMBL" id="AQG80435.1"/>
    </source>
</evidence>
<protein>
    <recommendedName>
        <fullName evidence="2">Outer membrane protein beta-barrel domain-containing protein</fullName>
    </recommendedName>
</protein>
<dbReference type="AlphaFoldDB" id="A0A1P9WYI1"/>
<keyword evidence="1" id="KW-0732">Signal</keyword>
<reference evidence="3 4" key="1">
    <citation type="submission" date="2016-01" db="EMBL/GenBank/DDBJ databases">
        <authorList>
            <person name="Oliw E.H."/>
        </authorList>
    </citation>
    <scope>NUCLEOTIDE SEQUENCE [LARGE SCALE GENOMIC DNA]</scope>
    <source>
        <strain evidence="3 4">DY10</strain>
    </source>
</reference>
<name>A0A1P9WYI1_9BACT</name>
<feature type="domain" description="Outer membrane protein beta-barrel" evidence="2">
    <location>
        <begin position="108"/>
        <end position="212"/>
    </location>
</feature>
<evidence type="ECO:0000259" key="2">
    <source>
        <dbReference type="Pfam" id="PF13568"/>
    </source>
</evidence>
<accession>A0A1P9WYI1</accession>
<dbReference type="KEGG" id="smon:AWR27_14550"/>
<feature type="signal peptide" evidence="1">
    <location>
        <begin position="1"/>
        <end position="21"/>
    </location>
</feature>
<dbReference type="RefSeq" id="WP_077131860.1">
    <property type="nucleotide sequence ID" value="NZ_CP014263.1"/>
</dbReference>
<feature type="chain" id="PRO_5012456269" description="Outer membrane protein beta-barrel domain-containing protein" evidence="1">
    <location>
        <begin position="22"/>
        <end position="238"/>
    </location>
</feature>